<dbReference type="EMBL" id="JAAGNZ010000001">
    <property type="protein sequence ID" value="NEU67106.1"/>
    <property type="molecule type" value="Genomic_DNA"/>
</dbReference>
<evidence type="ECO:0000259" key="2">
    <source>
        <dbReference type="Pfam" id="PF14730"/>
    </source>
</evidence>
<feature type="chain" id="PRO_5026939645" evidence="1">
    <location>
        <begin position="21"/>
        <end position="186"/>
    </location>
</feature>
<dbReference type="Proteomes" id="UP000477386">
    <property type="component" value="Unassembled WGS sequence"/>
</dbReference>
<proteinExistence type="predicted"/>
<dbReference type="Gene3D" id="3.30.530.80">
    <property type="match status" value="1"/>
</dbReference>
<evidence type="ECO:0000313" key="4">
    <source>
        <dbReference type="Proteomes" id="UP000477386"/>
    </source>
</evidence>
<keyword evidence="1" id="KW-0732">Signal</keyword>
<comment type="caution">
    <text evidence="3">The sequence shown here is derived from an EMBL/GenBank/DDBJ whole genome shotgun (WGS) entry which is preliminary data.</text>
</comment>
<dbReference type="Pfam" id="PF14730">
    <property type="entry name" value="DUF4468"/>
    <property type="match status" value="1"/>
</dbReference>
<evidence type="ECO:0000313" key="3">
    <source>
        <dbReference type="EMBL" id="NEU67106.1"/>
    </source>
</evidence>
<dbReference type="RefSeq" id="WP_164036691.1">
    <property type="nucleotide sequence ID" value="NZ_JAAGNZ010000001.1"/>
</dbReference>
<dbReference type="AlphaFoldDB" id="A0A6M0IFQ3"/>
<dbReference type="InterPro" id="IPR027823">
    <property type="entry name" value="DUF4468"/>
</dbReference>
<name>A0A6M0IFQ3_9BACT</name>
<reference evidence="3 4" key="1">
    <citation type="submission" date="2020-02" db="EMBL/GenBank/DDBJ databases">
        <title>Draft genome sequence of two Spirosoma agri KCTC 52727 and Spirosoma terrae KCTC 52035.</title>
        <authorList>
            <person name="Rojas J."/>
            <person name="Ambika Manirajan B."/>
            <person name="Ratering S."/>
            <person name="Suarez C."/>
            <person name="Schnell S."/>
        </authorList>
    </citation>
    <scope>NUCLEOTIDE SEQUENCE [LARGE SCALE GENOMIC DNA]</scope>
    <source>
        <strain evidence="3 4">KCTC 52727</strain>
    </source>
</reference>
<feature type="signal peptide" evidence="1">
    <location>
        <begin position="1"/>
        <end position="20"/>
    </location>
</feature>
<keyword evidence="4" id="KW-1185">Reference proteome</keyword>
<organism evidence="3 4">
    <name type="scientific">Spirosoma agri</name>
    <dbReference type="NCBI Taxonomy" id="1987381"/>
    <lineage>
        <taxon>Bacteria</taxon>
        <taxon>Pseudomonadati</taxon>
        <taxon>Bacteroidota</taxon>
        <taxon>Cytophagia</taxon>
        <taxon>Cytophagales</taxon>
        <taxon>Cytophagaceae</taxon>
        <taxon>Spirosoma</taxon>
    </lineage>
</organism>
<protein>
    <submittedName>
        <fullName evidence="3">DUF4468 domain-containing protein</fullName>
    </submittedName>
</protein>
<feature type="domain" description="DUF4468" evidence="2">
    <location>
        <begin position="34"/>
        <end position="122"/>
    </location>
</feature>
<sequence>MLKIYLSAFAIALITVTAEAQTMPVDPDTKLVTYSEVIETPGVNKNELYVRANTWFTRTFKSAKSVLDLQDKEAGKLIGKGSMPVTIKVPILGATDAGTISSTITIMCKDGKYKYVIDNLNHTRPFGPNTQLWVDAGPLEKEKPESGMMKRPSKKEWNDIKEAVDKDLKIIATDLKKAMAKSDSDF</sequence>
<gene>
    <name evidence="3" type="ORF">GK091_09470</name>
</gene>
<evidence type="ECO:0000256" key="1">
    <source>
        <dbReference type="SAM" id="SignalP"/>
    </source>
</evidence>
<accession>A0A6M0IFQ3</accession>